<dbReference type="Proteomes" id="UP000591131">
    <property type="component" value="Unassembled WGS sequence"/>
</dbReference>
<dbReference type="InterPro" id="IPR036397">
    <property type="entry name" value="RNaseH_sf"/>
</dbReference>
<keyword evidence="3" id="KW-1185">Reference proteome</keyword>
<feature type="region of interest" description="Disordered" evidence="1">
    <location>
        <begin position="192"/>
        <end position="214"/>
    </location>
</feature>
<dbReference type="EMBL" id="JAAPAO010000122">
    <property type="protein sequence ID" value="KAF4672009.1"/>
    <property type="molecule type" value="Genomic_DNA"/>
</dbReference>
<organism evidence="2 3">
    <name type="scientific">Perkinsus chesapeaki</name>
    <name type="common">Clam parasite</name>
    <name type="synonym">Perkinsus andrewsi</name>
    <dbReference type="NCBI Taxonomy" id="330153"/>
    <lineage>
        <taxon>Eukaryota</taxon>
        <taxon>Sar</taxon>
        <taxon>Alveolata</taxon>
        <taxon>Perkinsozoa</taxon>
        <taxon>Perkinsea</taxon>
        <taxon>Perkinsida</taxon>
        <taxon>Perkinsidae</taxon>
        <taxon>Perkinsus</taxon>
    </lineage>
</organism>
<sequence length="214" mass="23961">MYEMMGIQGRAGPTSHALAEGVVGRLVRIMKSRLRPVLNKDLNGWDEIVPMAIMTIGQLPNESLGVSPAEMVFGRALRLPQDALVYQTEPIKPQARYQEAAQAYVERLRTSSIAGKRALEHKDMEPEEVCQVGDKVAFKRDSSTTVHGSKFQKRKFHGVYLVTKVLSPTSYRVKPVHRVKGGKLEMAAHATSLKKGRGDRDNELQPTKRLRKDN</sequence>
<dbReference type="PANTHER" id="PTHR37984:SF5">
    <property type="entry name" value="PROTEIN NYNRIN-LIKE"/>
    <property type="match status" value="1"/>
</dbReference>
<dbReference type="OrthoDB" id="6623529at2759"/>
<dbReference type="SUPFAM" id="SSF53098">
    <property type="entry name" value="Ribonuclease H-like"/>
    <property type="match status" value="1"/>
</dbReference>
<reference evidence="2 3" key="1">
    <citation type="submission" date="2020-04" db="EMBL/GenBank/DDBJ databases">
        <title>Perkinsus chesapeaki whole genome sequence.</title>
        <authorList>
            <person name="Bogema D.R."/>
        </authorList>
    </citation>
    <scope>NUCLEOTIDE SEQUENCE [LARGE SCALE GENOMIC DNA]</scope>
    <source>
        <strain evidence="2">ATCC PRA-425</strain>
    </source>
</reference>
<comment type="caution">
    <text evidence="2">The sequence shown here is derived from an EMBL/GenBank/DDBJ whole genome shotgun (WGS) entry which is preliminary data.</text>
</comment>
<evidence type="ECO:0000313" key="2">
    <source>
        <dbReference type="EMBL" id="KAF4672009.1"/>
    </source>
</evidence>
<name>A0A7J6MK93_PERCH</name>
<dbReference type="PANTHER" id="PTHR37984">
    <property type="entry name" value="PROTEIN CBG26694"/>
    <property type="match status" value="1"/>
</dbReference>
<gene>
    <name evidence="2" type="ORF">FOL47_001020</name>
</gene>
<evidence type="ECO:0000313" key="3">
    <source>
        <dbReference type="Proteomes" id="UP000591131"/>
    </source>
</evidence>
<protein>
    <submittedName>
        <fullName evidence="2">Uncharacterized protein</fullName>
    </submittedName>
</protein>
<dbReference type="InterPro" id="IPR012337">
    <property type="entry name" value="RNaseH-like_sf"/>
</dbReference>
<dbReference type="Gene3D" id="3.30.420.10">
    <property type="entry name" value="Ribonuclease H-like superfamily/Ribonuclease H"/>
    <property type="match status" value="1"/>
</dbReference>
<dbReference type="GO" id="GO:0003676">
    <property type="term" value="F:nucleic acid binding"/>
    <property type="evidence" value="ECO:0007669"/>
    <property type="project" value="InterPro"/>
</dbReference>
<evidence type="ECO:0000256" key="1">
    <source>
        <dbReference type="SAM" id="MobiDB-lite"/>
    </source>
</evidence>
<accession>A0A7J6MK93</accession>
<proteinExistence type="predicted"/>
<dbReference type="AlphaFoldDB" id="A0A7J6MK93"/>
<dbReference type="InterPro" id="IPR050951">
    <property type="entry name" value="Retrovirus_Pol_polyprotein"/>
</dbReference>